<accession>A0ACC0WYA0</accession>
<name>A0ACC0WYA0_9STRA</name>
<dbReference type="EMBL" id="CM047580">
    <property type="protein sequence ID" value="KAI9923098.1"/>
    <property type="molecule type" value="Genomic_DNA"/>
</dbReference>
<evidence type="ECO:0000313" key="1">
    <source>
        <dbReference type="EMBL" id="KAI9923098.1"/>
    </source>
</evidence>
<reference evidence="1 2" key="1">
    <citation type="journal article" date="2022" name="bioRxiv">
        <title>The genome of the oomycete Peronosclerospora sorghi, a cosmopolitan pathogen of maize and sorghum, is inflated with dispersed pseudogenes.</title>
        <authorList>
            <person name="Fletcher K."/>
            <person name="Martin F."/>
            <person name="Isakeit T."/>
            <person name="Cavanaugh K."/>
            <person name="Magill C."/>
            <person name="Michelmore R."/>
        </authorList>
    </citation>
    <scope>NUCLEOTIDE SEQUENCE [LARGE SCALE GENOMIC DNA]</scope>
    <source>
        <strain evidence="1">P6</strain>
    </source>
</reference>
<gene>
    <name evidence="1" type="ORF">PsorP6_000127</name>
</gene>
<organism evidence="1 2">
    <name type="scientific">Peronosclerospora sorghi</name>
    <dbReference type="NCBI Taxonomy" id="230839"/>
    <lineage>
        <taxon>Eukaryota</taxon>
        <taxon>Sar</taxon>
        <taxon>Stramenopiles</taxon>
        <taxon>Oomycota</taxon>
        <taxon>Peronosporomycetes</taxon>
        <taxon>Peronosporales</taxon>
        <taxon>Peronosporaceae</taxon>
        <taxon>Peronosclerospora</taxon>
    </lineage>
</organism>
<sequence>MLQQAAAQASSSPSEGMFNVKLRKSQPSKCVTNASRSKRSSLGLKYQKEVLALQNLVTSLVLTYQTRHPGLGALTHVAFGSSLPVDITTPTQRATSPTFLSNNMPNTAYVLHVQSPG</sequence>
<proteinExistence type="predicted"/>
<comment type="caution">
    <text evidence="1">The sequence shown here is derived from an EMBL/GenBank/DDBJ whole genome shotgun (WGS) entry which is preliminary data.</text>
</comment>
<dbReference type="Proteomes" id="UP001163321">
    <property type="component" value="Chromosome 1"/>
</dbReference>
<keyword evidence="2" id="KW-1185">Reference proteome</keyword>
<evidence type="ECO:0000313" key="2">
    <source>
        <dbReference type="Proteomes" id="UP001163321"/>
    </source>
</evidence>
<protein>
    <submittedName>
        <fullName evidence="1">Uncharacterized protein</fullName>
    </submittedName>
</protein>